<evidence type="ECO:0000256" key="3">
    <source>
        <dbReference type="ARBA" id="ARBA00022692"/>
    </source>
</evidence>
<evidence type="ECO:0000256" key="11">
    <source>
        <dbReference type="SAM" id="SignalP"/>
    </source>
</evidence>
<feature type="compositionally biased region" description="Polar residues" evidence="9">
    <location>
        <begin position="205"/>
        <end position="217"/>
    </location>
</feature>
<dbReference type="Proteomes" id="UP000559256">
    <property type="component" value="Unassembled WGS sequence"/>
</dbReference>
<evidence type="ECO:0000256" key="8">
    <source>
        <dbReference type="ARBA" id="ARBA00023326"/>
    </source>
</evidence>
<evidence type="ECO:0000313" key="14">
    <source>
        <dbReference type="Proteomes" id="UP000559256"/>
    </source>
</evidence>
<organism evidence="13 14">
    <name type="scientific">Tetrapyrgos nigripes</name>
    <dbReference type="NCBI Taxonomy" id="182062"/>
    <lineage>
        <taxon>Eukaryota</taxon>
        <taxon>Fungi</taxon>
        <taxon>Dikarya</taxon>
        <taxon>Basidiomycota</taxon>
        <taxon>Agaricomycotina</taxon>
        <taxon>Agaricomycetes</taxon>
        <taxon>Agaricomycetidae</taxon>
        <taxon>Agaricales</taxon>
        <taxon>Marasmiineae</taxon>
        <taxon>Marasmiaceae</taxon>
        <taxon>Tetrapyrgos</taxon>
    </lineage>
</organism>
<evidence type="ECO:0000256" key="7">
    <source>
        <dbReference type="ARBA" id="ARBA00023277"/>
    </source>
</evidence>
<keyword evidence="5 10" id="KW-1133">Transmembrane helix</keyword>
<dbReference type="InterPro" id="IPR019008">
    <property type="entry name" value="Beta_sandwich_EMC7"/>
</dbReference>
<dbReference type="GO" id="GO:0030246">
    <property type="term" value="F:carbohydrate binding"/>
    <property type="evidence" value="ECO:0007669"/>
    <property type="project" value="InterPro"/>
</dbReference>
<dbReference type="SUPFAM" id="SSF49452">
    <property type="entry name" value="Starch-binding domain-like"/>
    <property type="match status" value="1"/>
</dbReference>
<keyword evidence="14" id="KW-1185">Reference proteome</keyword>
<keyword evidence="7" id="KW-0119">Carbohydrate metabolism</keyword>
<sequence>MARPSVLLLLYSSIFFALVHAADLKGRIAWNGPAQLGPARVVLDTGKLSGGVLKDGSFLIPDVSNGTYILSVQAHDYWFDQLRIDVIDERTTEVRPYVIGTPFNPPSTVLLPYPVTLEAKGKYNYFVPPESFNIMGMLGNPMMLIMIFGGAMVLGLPYLMKNMDPESLAEFKEQQAKMSQMQTAMASGDFTGLSALMASPEDSRPNQPTAPSTTGRAQGTGGKRGNKHRKH</sequence>
<accession>A0A8H5H1J7</accession>
<dbReference type="GO" id="GO:0072546">
    <property type="term" value="C:EMC complex"/>
    <property type="evidence" value="ECO:0007669"/>
    <property type="project" value="TreeGrafter"/>
</dbReference>
<evidence type="ECO:0000313" key="13">
    <source>
        <dbReference type="EMBL" id="KAF5374905.1"/>
    </source>
</evidence>
<dbReference type="OrthoDB" id="27095at2759"/>
<keyword evidence="4 11" id="KW-0732">Signal</keyword>
<keyword evidence="8" id="KW-0624">Polysaccharide degradation</keyword>
<comment type="subcellular location">
    <subcellularLocation>
        <location evidence="1">Membrane</location>
        <topology evidence="1">Single-pass membrane protein</topology>
    </subcellularLocation>
</comment>
<name>A0A8H5H1J7_9AGAR</name>
<feature type="region of interest" description="Disordered" evidence="9">
    <location>
        <begin position="193"/>
        <end position="231"/>
    </location>
</feature>
<evidence type="ECO:0000259" key="12">
    <source>
        <dbReference type="Pfam" id="PF09430"/>
    </source>
</evidence>
<evidence type="ECO:0000256" key="4">
    <source>
        <dbReference type="ARBA" id="ARBA00022729"/>
    </source>
</evidence>
<feature type="chain" id="PRO_5034030955" description="ER membrane protein complex subunit 7 beta-sandwich domain-containing protein" evidence="11">
    <location>
        <begin position="22"/>
        <end position="231"/>
    </location>
</feature>
<comment type="similarity">
    <text evidence="2">Belongs to the EMC7 family.</text>
</comment>
<evidence type="ECO:0000256" key="6">
    <source>
        <dbReference type="ARBA" id="ARBA00023136"/>
    </source>
</evidence>
<keyword evidence="6 10" id="KW-0472">Membrane</keyword>
<gene>
    <name evidence="13" type="ORF">D9758_000486</name>
</gene>
<evidence type="ECO:0000256" key="9">
    <source>
        <dbReference type="SAM" id="MobiDB-lite"/>
    </source>
</evidence>
<dbReference type="Pfam" id="PF09430">
    <property type="entry name" value="EMC7_beta-sandw"/>
    <property type="match status" value="1"/>
</dbReference>
<feature type="signal peptide" evidence="11">
    <location>
        <begin position="1"/>
        <end position="21"/>
    </location>
</feature>
<dbReference type="InterPro" id="IPR013784">
    <property type="entry name" value="Carb-bd-like_fold"/>
</dbReference>
<protein>
    <recommendedName>
        <fullName evidence="12">ER membrane protein complex subunit 7 beta-sandwich domain-containing protein</fullName>
    </recommendedName>
</protein>
<comment type="caution">
    <text evidence="13">The sequence shown here is derived from an EMBL/GenBank/DDBJ whole genome shotgun (WGS) entry which is preliminary data.</text>
</comment>
<evidence type="ECO:0000256" key="1">
    <source>
        <dbReference type="ARBA" id="ARBA00004167"/>
    </source>
</evidence>
<dbReference type="EMBL" id="JAACJM010000001">
    <property type="protein sequence ID" value="KAF5374905.1"/>
    <property type="molecule type" value="Genomic_DNA"/>
</dbReference>
<dbReference type="PANTHER" id="PTHR13605">
    <property type="entry name" value="ER MEMBRANE PROTEIN COMPLEX SUBUNIT 7"/>
    <property type="match status" value="1"/>
</dbReference>
<evidence type="ECO:0000256" key="5">
    <source>
        <dbReference type="ARBA" id="ARBA00022989"/>
    </source>
</evidence>
<dbReference type="PANTHER" id="PTHR13605:SF4">
    <property type="entry name" value="ER MEMBRANE PROTEIN COMPLEX SUBUNIT 7"/>
    <property type="match status" value="1"/>
</dbReference>
<reference evidence="13 14" key="1">
    <citation type="journal article" date="2020" name="ISME J.">
        <title>Uncovering the hidden diversity of litter-decomposition mechanisms in mushroom-forming fungi.</title>
        <authorList>
            <person name="Floudas D."/>
            <person name="Bentzer J."/>
            <person name="Ahren D."/>
            <person name="Johansson T."/>
            <person name="Persson P."/>
            <person name="Tunlid A."/>
        </authorList>
    </citation>
    <scope>NUCLEOTIDE SEQUENCE [LARGE SCALE GENOMIC DNA]</scope>
    <source>
        <strain evidence="13 14">CBS 291.85</strain>
    </source>
</reference>
<keyword evidence="3 10" id="KW-0812">Transmembrane</keyword>
<proteinExistence type="inferred from homology"/>
<dbReference type="GO" id="GO:0000272">
    <property type="term" value="P:polysaccharide catabolic process"/>
    <property type="evidence" value="ECO:0007669"/>
    <property type="project" value="UniProtKB-KW"/>
</dbReference>
<dbReference type="AlphaFoldDB" id="A0A8H5H1J7"/>
<feature type="transmembrane region" description="Helical" evidence="10">
    <location>
        <begin position="142"/>
        <end position="160"/>
    </location>
</feature>
<feature type="domain" description="ER membrane protein complex subunit 7 beta-sandwich" evidence="12">
    <location>
        <begin position="39"/>
        <end position="145"/>
    </location>
</feature>
<evidence type="ECO:0000256" key="10">
    <source>
        <dbReference type="SAM" id="Phobius"/>
    </source>
</evidence>
<dbReference type="InterPro" id="IPR039163">
    <property type="entry name" value="EMC7"/>
</dbReference>
<evidence type="ECO:0000256" key="2">
    <source>
        <dbReference type="ARBA" id="ARBA00008880"/>
    </source>
</evidence>